<evidence type="ECO:0000313" key="3">
    <source>
        <dbReference type="Proteomes" id="UP000293671"/>
    </source>
</evidence>
<dbReference type="RefSeq" id="WP_242616782.1">
    <property type="nucleotide sequence ID" value="NZ_SHKP01000004.1"/>
</dbReference>
<keyword evidence="3" id="KW-1185">Reference proteome</keyword>
<dbReference type="Proteomes" id="UP000293671">
    <property type="component" value="Unassembled WGS sequence"/>
</dbReference>
<keyword evidence="1" id="KW-0732">Signal</keyword>
<reference evidence="2 3" key="1">
    <citation type="submission" date="2019-02" db="EMBL/GenBank/DDBJ databases">
        <title>Genomic Encyclopedia of Type Strains, Phase IV (KMG-IV): sequencing the most valuable type-strain genomes for metagenomic binning, comparative biology and taxonomic classification.</title>
        <authorList>
            <person name="Goeker M."/>
        </authorList>
    </citation>
    <scope>NUCLEOTIDE SEQUENCE [LARGE SCALE GENOMIC DNA]</scope>
    <source>
        <strain evidence="2 3">DSM 19570</strain>
    </source>
</reference>
<feature type="signal peptide" evidence="1">
    <location>
        <begin position="1"/>
        <end position="31"/>
    </location>
</feature>
<organism evidence="2 3">
    <name type="scientific">Rivibacter subsaxonicus</name>
    <dbReference type="NCBI Taxonomy" id="457575"/>
    <lineage>
        <taxon>Bacteria</taxon>
        <taxon>Pseudomonadati</taxon>
        <taxon>Pseudomonadota</taxon>
        <taxon>Betaproteobacteria</taxon>
        <taxon>Burkholderiales</taxon>
        <taxon>Rivibacter</taxon>
    </lineage>
</organism>
<proteinExistence type="predicted"/>
<evidence type="ECO:0000256" key="1">
    <source>
        <dbReference type="SAM" id="SignalP"/>
    </source>
</evidence>
<dbReference type="InterPro" id="IPR006311">
    <property type="entry name" value="TAT_signal"/>
</dbReference>
<name>A0A4Q7VZ31_9BURK</name>
<evidence type="ECO:0000313" key="2">
    <source>
        <dbReference type="EMBL" id="RZU02071.1"/>
    </source>
</evidence>
<dbReference type="AlphaFoldDB" id="A0A4Q7VZ31"/>
<accession>A0A4Q7VZ31</accession>
<dbReference type="PROSITE" id="PS51318">
    <property type="entry name" value="TAT"/>
    <property type="match status" value="1"/>
</dbReference>
<comment type="caution">
    <text evidence="2">The sequence shown here is derived from an EMBL/GenBank/DDBJ whole genome shotgun (WGS) entry which is preliminary data.</text>
</comment>
<feature type="chain" id="PRO_5020416726" evidence="1">
    <location>
        <begin position="32"/>
        <end position="138"/>
    </location>
</feature>
<protein>
    <submittedName>
        <fullName evidence="2">Uncharacterized protein</fullName>
    </submittedName>
</protein>
<sequence>MNRCDRLGRRSVLLQLSAAMAALTLAAGAGAQPQVSRSFPYNALRGEIVVQSTNDLLVNGEPARMAPGVRIRGQDNLLLVTGAIEGLKFIGHYTVDTYGLVSQLWVLRDDEIVKPWPKTAQEAAKLSFDPVAQTWSKP</sequence>
<dbReference type="EMBL" id="SHKP01000004">
    <property type="protein sequence ID" value="RZU02071.1"/>
    <property type="molecule type" value="Genomic_DNA"/>
</dbReference>
<gene>
    <name evidence="2" type="ORF">EV670_0090</name>
</gene>